<dbReference type="KEGG" id="mcoo:MCOO_33370"/>
<sequence length="104" mass="11197">MRILSPLWNSGGQPVPDAGTVRDLFPSLSPVAEVNCVTVRAPWLDAGGDGWRVPRRNRVIGFVGANLMKFGPLLGELLAHAVLNDELPADDTGLNALRSPLDRE</sequence>
<reference evidence="1 2" key="1">
    <citation type="journal article" date="2019" name="Emerg. Microbes Infect.">
        <title>Comprehensive subspecies identification of 175 nontuberculous mycobacteria species based on 7547 genomic profiles.</title>
        <authorList>
            <person name="Matsumoto Y."/>
            <person name="Kinjo T."/>
            <person name="Motooka D."/>
            <person name="Nabeya D."/>
            <person name="Jung N."/>
            <person name="Uechi K."/>
            <person name="Horii T."/>
            <person name="Iida T."/>
            <person name="Fujita J."/>
            <person name="Nakamura S."/>
        </authorList>
    </citation>
    <scope>NUCLEOTIDE SEQUENCE [LARGE SCALE GENOMIC DNA]</scope>
    <source>
        <strain evidence="1 2">JCM 12404</strain>
    </source>
</reference>
<evidence type="ECO:0008006" key="3">
    <source>
        <dbReference type="Google" id="ProtNLM"/>
    </source>
</evidence>
<gene>
    <name evidence="1" type="ORF">MCOO_33370</name>
</gene>
<protein>
    <recommendedName>
        <fullName evidence="3">Oxidoreductase</fullName>
    </recommendedName>
</protein>
<dbReference type="AlphaFoldDB" id="A0A7I7L183"/>
<organism evidence="1 2">
    <name type="scientific">Mycobacterium cookii</name>
    <dbReference type="NCBI Taxonomy" id="1775"/>
    <lineage>
        <taxon>Bacteria</taxon>
        <taxon>Bacillati</taxon>
        <taxon>Actinomycetota</taxon>
        <taxon>Actinomycetes</taxon>
        <taxon>Mycobacteriales</taxon>
        <taxon>Mycobacteriaceae</taxon>
        <taxon>Mycobacterium</taxon>
    </lineage>
</organism>
<dbReference type="EMBL" id="AP022569">
    <property type="protein sequence ID" value="BBX47322.1"/>
    <property type="molecule type" value="Genomic_DNA"/>
</dbReference>
<evidence type="ECO:0000313" key="1">
    <source>
        <dbReference type="EMBL" id="BBX47322.1"/>
    </source>
</evidence>
<accession>A0A7I7L183</accession>
<dbReference type="Proteomes" id="UP000465866">
    <property type="component" value="Chromosome"/>
</dbReference>
<evidence type="ECO:0000313" key="2">
    <source>
        <dbReference type="Proteomes" id="UP000465866"/>
    </source>
</evidence>
<proteinExistence type="predicted"/>
<keyword evidence="2" id="KW-1185">Reference proteome</keyword>
<name>A0A7I7L183_9MYCO</name>